<dbReference type="EMBL" id="PYOZ01000009">
    <property type="protein sequence ID" value="PSX44268.1"/>
    <property type="molecule type" value="Genomic_DNA"/>
</dbReference>
<gene>
    <name evidence="5" type="ORF">C0W53_15100</name>
</gene>
<dbReference type="AlphaFoldDB" id="A0AAX0YTL9"/>
<sequence length="467" mass="52754">MSKYEQYSEYTETGISWIGSIPKHWELVPLRAVLQFRNEKNDPVKTSNILSLSIAKGVTLYSEEGRSGNKRKDDITAYKIAHPNDIVLNSMNIVVGAVGVSKYFGAISPVYYALHTYKKETSLKYYASIFHNSSFQKDLLRFGKGILIKISDNGKLNTIRMKVSQEDLKGMYFPRPPFKEQTQIAAFLDHETAKIDTLIHKQQRLIELLKEKHQAVISHTVTKGLNLDAPMKDSGVEWLGEVPEHWDVKPLRYLGNCQNGINIGAESFGSGYPFISYGDAYKNIALPKVASGLVQSTKNDRVSYSLNIGDVLFTRTSETIEEIGLSSTCLQKIDNAVFAGFLIRFRPFDNLLNSTYSKFYFRNQILRAFFIKEMNLVTRASLSQELLKKLSVTLPPLVEQKKIGDYLDKKEHTFNKLILKSNNKIDLLKERRTALISAAVTGKIDVRNWVAPTTSSDTNEVAQEVTA</sequence>
<comment type="similarity">
    <text evidence="1">Belongs to the type-I restriction system S methylase family.</text>
</comment>
<dbReference type="InterPro" id="IPR044946">
    <property type="entry name" value="Restrct_endonuc_typeI_TRD_sf"/>
</dbReference>
<evidence type="ECO:0000313" key="5">
    <source>
        <dbReference type="EMBL" id="PSX44268.1"/>
    </source>
</evidence>
<name>A0AAX0YTL9_9GAMM</name>
<organism evidence="5 6">
    <name type="scientific">Photobacterium kishitanii</name>
    <dbReference type="NCBI Taxonomy" id="318456"/>
    <lineage>
        <taxon>Bacteria</taxon>
        <taxon>Pseudomonadati</taxon>
        <taxon>Pseudomonadota</taxon>
        <taxon>Gammaproteobacteria</taxon>
        <taxon>Vibrionales</taxon>
        <taxon>Vibrionaceae</taxon>
        <taxon>Photobacterium</taxon>
    </lineage>
</organism>
<dbReference type="SUPFAM" id="SSF116734">
    <property type="entry name" value="DNA methylase specificity domain"/>
    <property type="match status" value="2"/>
</dbReference>
<protein>
    <submittedName>
        <fullName evidence="5">Restriction endonuclease subunit S</fullName>
    </submittedName>
</protein>
<evidence type="ECO:0000256" key="1">
    <source>
        <dbReference type="ARBA" id="ARBA00010923"/>
    </source>
</evidence>
<proteinExistence type="inferred from homology"/>
<keyword evidence="5" id="KW-0255">Endonuclease</keyword>
<accession>A0AAX0YTL9</accession>
<dbReference type="GO" id="GO:0009307">
    <property type="term" value="P:DNA restriction-modification system"/>
    <property type="evidence" value="ECO:0007669"/>
    <property type="project" value="UniProtKB-KW"/>
</dbReference>
<dbReference type="GO" id="GO:0004519">
    <property type="term" value="F:endonuclease activity"/>
    <property type="evidence" value="ECO:0007669"/>
    <property type="project" value="UniProtKB-KW"/>
</dbReference>
<dbReference type="Gene3D" id="1.10.287.1120">
    <property type="entry name" value="Bipartite methylase S protein"/>
    <property type="match status" value="1"/>
</dbReference>
<dbReference type="Proteomes" id="UP000240728">
    <property type="component" value="Unassembled WGS sequence"/>
</dbReference>
<dbReference type="PANTHER" id="PTHR30408:SF12">
    <property type="entry name" value="TYPE I RESTRICTION ENZYME MJAVIII SPECIFICITY SUBUNIT"/>
    <property type="match status" value="1"/>
</dbReference>
<dbReference type="RefSeq" id="WP_045042300.1">
    <property type="nucleotide sequence ID" value="NZ_JZTC01000006.1"/>
</dbReference>
<evidence type="ECO:0000313" key="6">
    <source>
        <dbReference type="Proteomes" id="UP000240728"/>
    </source>
</evidence>
<dbReference type="InterPro" id="IPR052021">
    <property type="entry name" value="Type-I_RS_S_subunit"/>
</dbReference>
<feature type="domain" description="Type I restriction modification DNA specificity" evidence="4">
    <location>
        <begin position="243"/>
        <end position="425"/>
    </location>
</feature>
<dbReference type="Pfam" id="PF01420">
    <property type="entry name" value="Methylase_S"/>
    <property type="match status" value="1"/>
</dbReference>
<dbReference type="Gene3D" id="3.90.220.20">
    <property type="entry name" value="DNA methylase specificity domains"/>
    <property type="match status" value="2"/>
</dbReference>
<dbReference type="PANTHER" id="PTHR30408">
    <property type="entry name" value="TYPE-1 RESTRICTION ENZYME ECOKI SPECIFICITY PROTEIN"/>
    <property type="match status" value="1"/>
</dbReference>
<keyword evidence="2" id="KW-0680">Restriction system</keyword>
<comment type="caution">
    <text evidence="5">The sequence shown here is derived from an EMBL/GenBank/DDBJ whole genome shotgun (WGS) entry which is preliminary data.</text>
</comment>
<reference evidence="5 6" key="1">
    <citation type="submission" date="2018-01" db="EMBL/GenBank/DDBJ databases">
        <title>Whole genome sequencing of Histamine producing bacteria.</title>
        <authorList>
            <person name="Butler K."/>
        </authorList>
    </citation>
    <scope>NUCLEOTIDE SEQUENCE [LARGE SCALE GENOMIC DNA]</scope>
    <source>
        <strain evidence="5 6">A1-4</strain>
    </source>
</reference>
<evidence type="ECO:0000256" key="2">
    <source>
        <dbReference type="ARBA" id="ARBA00022747"/>
    </source>
</evidence>
<dbReference type="InterPro" id="IPR000055">
    <property type="entry name" value="Restrct_endonuc_typeI_TRD"/>
</dbReference>
<evidence type="ECO:0000256" key="3">
    <source>
        <dbReference type="ARBA" id="ARBA00023125"/>
    </source>
</evidence>
<keyword evidence="5" id="KW-0540">Nuclease</keyword>
<evidence type="ECO:0000259" key="4">
    <source>
        <dbReference type="Pfam" id="PF01420"/>
    </source>
</evidence>
<dbReference type="GO" id="GO:0003677">
    <property type="term" value="F:DNA binding"/>
    <property type="evidence" value="ECO:0007669"/>
    <property type="project" value="UniProtKB-KW"/>
</dbReference>
<keyword evidence="5" id="KW-0378">Hydrolase</keyword>
<keyword evidence="3" id="KW-0238">DNA-binding</keyword>
<keyword evidence="6" id="KW-1185">Reference proteome</keyword>